<dbReference type="Pfam" id="PF06722">
    <property type="entry name" value="EryCIII-like_C"/>
    <property type="match status" value="1"/>
</dbReference>
<evidence type="ECO:0000259" key="2">
    <source>
        <dbReference type="Pfam" id="PF06722"/>
    </source>
</evidence>
<dbReference type="Proteomes" id="UP000222106">
    <property type="component" value="Unassembled WGS sequence"/>
</dbReference>
<protein>
    <submittedName>
        <fullName evidence="3">UDP:flavonoid glycosyltransferase YjiC (YdhE family)</fullName>
    </submittedName>
</protein>
<dbReference type="GO" id="GO:0005975">
    <property type="term" value="P:carbohydrate metabolic process"/>
    <property type="evidence" value="ECO:0007669"/>
    <property type="project" value="InterPro"/>
</dbReference>
<accession>A0A2A9EHR2</accession>
<dbReference type="RefSeq" id="WP_098482649.1">
    <property type="nucleotide sequence ID" value="NZ_PDJI01000004.1"/>
</dbReference>
<evidence type="ECO:0000313" key="4">
    <source>
        <dbReference type="Proteomes" id="UP000222106"/>
    </source>
</evidence>
<dbReference type="PANTHER" id="PTHR48050:SF13">
    <property type="entry name" value="STEROL 3-BETA-GLUCOSYLTRANSFERASE UGT80A2"/>
    <property type="match status" value="1"/>
</dbReference>
<dbReference type="OrthoDB" id="6620093at2"/>
<dbReference type="SUPFAM" id="SSF53756">
    <property type="entry name" value="UDP-Glycosyltransferase/glycogen phosphorylase"/>
    <property type="match status" value="1"/>
</dbReference>
<gene>
    <name evidence="3" type="ORF">ATJ97_0840</name>
</gene>
<dbReference type="GO" id="GO:0008194">
    <property type="term" value="F:UDP-glycosyltransferase activity"/>
    <property type="evidence" value="ECO:0007669"/>
    <property type="project" value="InterPro"/>
</dbReference>
<keyword evidence="3" id="KW-0808">Transferase</keyword>
<evidence type="ECO:0000313" key="3">
    <source>
        <dbReference type="EMBL" id="PFG38363.1"/>
    </source>
</evidence>
<dbReference type="InterPro" id="IPR010610">
    <property type="entry name" value="EryCIII-like_C"/>
</dbReference>
<keyword evidence="4" id="KW-1185">Reference proteome</keyword>
<dbReference type="GO" id="GO:0016758">
    <property type="term" value="F:hexosyltransferase activity"/>
    <property type="evidence" value="ECO:0007669"/>
    <property type="project" value="InterPro"/>
</dbReference>
<dbReference type="CDD" id="cd03784">
    <property type="entry name" value="GT1_Gtf-like"/>
    <property type="match status" value="1"/>
</dbReference>
<dbReference type="Gene3D" id="3.40.50.2000">
    <property type="entry name" value="Glycogen Phosphorylase B"/>
    <property type="match status" value="2"/>
</dbReference>
<feature type="domain" description="Erythromycin biosynthesis protein CIII-like C-terminal" evidence="2">
    <location>
        <begin position="301"/>
        <end position="395"/>
    </location>
</feature>
<dbReference type="GO" id="GO:0033072">
    <property type="term" value="P:vancomycin biosynthetic process"/>
    <property type="evidence" value="ECO:0007669"/>
    <property type="project" value="UniProtKB-ARBA"/>
</dbReference>
<name>A0A2A9EHR2_9MICO</name>
<dbReference type="Pfam" id="PF03033">
    <property type="entry name" value="Glyco_transf_28"/>
    <property type="match status" value="1"/>
</dbReference>
<sequence length="421" mass="44399">MSVHVVLATLGSAGDVLPFVAVGSELRARGHRVSVLATPAFRDLVAPAGLELVAMGTVADFERVAADPRLWSPTRSFRTVVEQAVLPAMRPVHEFVAGLDPARTVVAASVLALGARIAHDSHGHPLVGVHLQPAAFLSAYDNAELGPVRAPSWLPRQVHAARLAAVDRWASDPLLAPPVNAFRAGLGLPPVTRVLGRWAPSPQTNLGLFPDWFAPVRPDWPVNIRLAGFVPAGDEGSGAPGSGLPTALEAFLEGGAPPVVVTFGSSMRHARRLFAAAVEADRRRGRRTVVLTRFRDQVPDPLPAGAVHVEWVAMARLLPRVAAVVHHGGIGTVAQVLRAGVPQLVVPFAHDQPDNANRLLRLGVAERLDPRRFTPETAGAALDRLLGPGVRRRCAGYAARTDPVAAVRVAADVIEAAAPAG</sequence>
<reference evidence="3 4" key="1">
    <citation type="submission" date="2017-10" db="EMBL/GenBank/DDBJ databases">
        <title>Sequencing the genomes of 1000 actinobacteria strains.</title>
        <authorList>
            <person name="Klenk H.-P."/>
        </authorList>
    </citation>
    <scope>NUCLEOTIDE SEQUENCE [LARGE SCALE GENOMIC DNA]</scope>
    <source>
        <strain evidence="3 4">DSM 21838</strain>
    </source>
</reference>
<dbReference type="EMBL" id="PDJI01000004">
    <property type="protein sequence ID" value="PFG38363.1"/>
    <property type="molecule type" value="Genomic_DNA"/>
</dbReference>
<feature type="domain" description="Glycosyltransferase family 28 N-terminal" evidence="1">
    <location>
        <begin position="5"/>
        <end position="125"/>
    </location>
</feature>
<evidence type="ECO:0000259" key="1">
    <source>
        <dbReference type="Pfam" id="PF03033"/>
    </source>
</evidence>
<proteinExistence type="predicted"/>
<dbReference type="InterPro" id="IPR002213">
    <property type="entry name" value="UDP_glucos_trans"/>
</dbReference>
<organism evidence="3 4">
    <name type="scientific">Georgenia soli</name>
    <dbReference type="NCBI Taxonomy" id="638953"/>
    <lineage>
        <taxon>Bacteria</taxon>
        <taxon>Bacillati</taxon>
        <taxon>Actinomycetota</taxon>
        <taxon>Actinomycetes</taxon>
        <taxon>Micrococcales</taxon>
        <taxon>Bogoriellaceae</taxon>
        <taxon>Georgenia</taxon>
    </lineage>
</organism>
<dbReference type="InterPro" id="IPR004276">
    <property type="entry name" value="GlycoTrans_28_N"/>
</dbReference>
<comment type="caution">
    <text evidence="3">The sequence shown here is derived from an EMBL/GenBank/DDBJ whole genome shotgun (WGS) entry which is preliminary data.</text>
</comment>
<dbReference type="PANTHER" id="PTHR48050">
    <property type="entry name" value="STEROL 3-BETA-GLUCOSYLTRANSFERASE"/>
    <property type="match status" value="1"/>
</dbReference>
<dbReference type="InterPro" id="IPR050426">
    <property type="entry name" value="Glycosyltransferase_28"/>
</dbReference>
<dbReference type="AlphaFoldDB" id="A0A2A9EHR2"/>